<dbReference type="EMBL" id="BSRZ01000003">
    <property type="protein sequence ID" value="GLW63520.1"/>
    <property type="molecule type" value="Genomic_DNA"/>
</dbReference>
<organism evidence="1 2">
    <name type="scientific">Actinomadura rubrobrunea</name>
    <dbReference type="NCBI Taxonomy" id="115335"/>
    <lineage>
        <taxon>Bacteria</taxon>
        <taxon>Bacillati</taxon>
        <taxon>Actinomycetota</taxon>
        <taxon>Actinomycetes</taxon>
        <taxon>Streptosporangiales</taxon>
        <taxon>Thermomonosporaceae</taxon>
        <taxon>Actinomadura</taxon>
    </lineage>
</organism>
<gene>
    <name evidence="1" type="ORF">Arub01_17640</name>
</gene>
<keyword evidence="2" id="KW-1185">Reference proteome</keyword>
<accession>A0A9W6PS67</accession>
<comment type="caution">
    <text evidence="1">The sequence shown here is derived from an EMBL/GenBank/DDBJ whole genome shotgun (WGS) entry which is preliminary data.</text>
</comment>
<name>A0A9W6PS67_9ACTN</name>
<evidence type="ECO:0000313" key="1">
    <source>
        <dbReference type="EMBL" id="GLW63520.1"/>
    </source>
</evidence>
<evidence type="ECO:0008006" key="3">
    <source>
        <dbReference type="Google" id="ProtNLM"/>
    </source>
</evidence>
<dbReference type="Proteomes" id="UP001165124">
    <property type="component" value="Unassembled WGS sequence"/>
</dbReference>
<dbReference type="RefSeq" id="WP_067912892.1">
    <property type="nucleotide sequence ID" value="NZ_BSRZ01000003.1"/>
</dbReference>
<protein>
    <recommendedName>
        <fullName evidence="3">P27 family phage terminase small subunit</fullName>
    </recommendedName>
</protein>
<sequence>MATEDDRKPVPALEKLGPRGTKLWNDITEEFDLRPDELQVLSAACRTLDLIAAMEAELEGQPLTVLGSQRQPVQHPLLVELRLYRTALTTYLRTLRIPDDDAEAEVTRLEEAKKYRKLTRSEAGRVAAHARWGTR</sequence>
<reference evidence="1" key="1">
    <citation type="submission" date="2023-02" db="EMBL/GenBank/DDBJ databases">
        <title>Actinomadura rubrobrunea NBRC 14622.</title>
        <authorList>
            <person name="Ichikawa N."/>
            <person name="Sato H."/>
            <person name="Tonouchi N."/>
        </authorList>
    </citation>
    <scope>NUCLEOTIDE SEQUENCE</scope>
    <source>
        <strain evidence="1">NBRC 14622</strain>
    </source>
</reference>
<proteinExistence type="predicted"/>
<evidence type="ECO:0000313" key="2">
    <source>
        <dbReference type="Proteomes" id="UP001165124"/>
    </source>
</evidence>
<dbReference type="AlphaFoldDB" id="A0A9W6PS67"/>